<dbReference type="RefSeq" id="WP_008976307.1">
    <property type="nucleotide sequence ID" value="NZ_BHEO01000008.1"/>
</dbReference>
<evidence type="ECO:0000313" key="3">
    <source>
        <dbReference type="Proteomes" id="UP000294613"/>
    </source>
</evidence>
<gene>
    <name evidence="2" type="ORF">EDD74_12151</name>
    <name evidence="1" type="ORF">FAEUMB_19360</name>
</gene>
<keyword evidence="4" id="KW-1185">Reference proteome</keyword>
<sequence>MRQEKFKMERQGLVEEGQKVKVTERVNGSLYSYVVEPAVAMSGIYRSNARIQSREGIIREIQQNDRGFYLLVEFEE</sequence>
<evidence type="ECO:0000313" key="4">
    <source>
        <dbReference type="Proteomes" id="UP000702954"/>
    </source>
</evidence>
<evidence type="ECO:0000313" key="1">
    <source>
        <dbReference type="EMBL" id="GBU05395.1"/>
    </source>
</evidence>
<evidence type="ECO:0000313" key="2">
    <source>
        <dbReference type="EMBL" id="TCS66022.1"/>
    </source>
</evidence>
<name>A0A4V2UPM4_9FIRM</name>
<reference evidence="2 3" key="2">
    <citation type="submission" date="2019-03" db="EMBL/GenBank/DDBJ databases">
        <title>Genomic Encyclopedia of Type Strains, Phase IV (KMG-IV): sequencing the most valuable type-strain genomes for metagenomic binning, comparative biology and taxonomic classification.</title>
        <authorList>
            <person name="Goeker M."/>
        </authorList>
    </citation>
    <scope>NUCLEOTIDE SEQUENCE [LARGE SCALE GENOMIC DNA]</scope>
    <source>
        <strain evidence="2 3">DSM 103426</strain>
    </source>
</reference>
<proteinExistence type="predicted"/>
<dbReference type="EMBL" id="SLZV01000021">
    <property type="protein sequence ID" value="TCS66022.1"/>
    <property type="molecule type" value="Genomic_DNA"/>
</dbReference>
<reference evidence="1 4" key="1">
    <citation type="journal article" date="2018" name="Int. J. Syst. Evol. Microbiol.">
        <title>Draft Genome Sequence of Faecalimonas umbilicata JCM 30896T, an Acetate-Producing Bacterium Isolated from Human Feces.</title>
        <authorList>
            <person name="Sakamoto M."/>
            <person name="Ikeyama N."/>
            <person name="Yuki M."/>
            <person name="Ohkuma M."/>
        </authorList>
    </citation>
    <scope>NUCLEOTIDE SEQUENCE [LARGE SCALE GENOMIC DNA]</scope>
    <source>
        <strain evidence="1 4">EGH7</strain>
    </source>
</reference>
<comment type="caution">
    <text evidence="2">The sequence shown here is derived from an EMBL/GenBank/DDBJ whole genome shotgun (WGS) entry which is preliminary data.</text>
</comment>
<dbReference type="Proteomes" id="UP000702954">
    <property type="component" value="Unassembled WGS sequence"/>
</dbReference>
<dbReference type="EMBL" id="BHEO01000008">
    <property type="protein sequence ID" value="GBU05395.1"/>
    <property type="molecule type" value="Genomic_DNA"/>
</dbReference>
<protein>
    <submittedName>
        <fullName evidence="2">Uncharacterized protein</fullName>
    </submittedName>
</protein>
<dbReference type="Proteomes" id="UP000294613">
    <property type="component" value="Unassembled WGS sequence"/>
</dbReference>
<organism evidence="2 3">
    <name type="scientific">Faecalimonas umbilicata</name>
    <dbReference type="NCBI Taxonomy" id="1912855"/>
    <lineage>
        <taxon>Bacteria</taxon>
        <taxon>Bacillati</taxon>
        <taxon>Bacillota</taxon>
        <taxon>Clostridia</taxon>
        <taxon>Lachnospirales</taxon>
        <taxon>Lachnospiraceae</taxon>
        <taxon>Faecalimonas</taxon>
    </lineage>
</organism>
<accession>A0A4V2UPM4</accession>
<dbReference type="AlphaFoldDB" id="A0A4V2UPM4"/>